<evidence type="ECO:0008006" key="2">
    <source>
        <dbReference type="Google" id="ProtNLM"/>
    </source>
</evidence>
<sequence length="275" mass="32694">MEQREQLLIDLQRIKKNQYKLNKGEKATDYVSSMLNNIGDPDPELRDFLIYRTFYQWIRVIDYFNEEELRSILSVVLDQNHLYYNLGSEGDDSVFKRSFSVLVVALILEYHRNKSFLCNEELLSLKNHLIKYYREEKDLRSYVNVKGWADAVSHGADALDELIACKECNEQICYEVLEEIKRKLLNGRYSFHQEEDERLTCVIIRIIKSQSLSNESINKWIDDLVSERESMNNRITRINIKNFIRSLYFRLMHLEANSNLIDKVFHGETKLNTFL</sequence>
<comment type="caution">
    <text evidence="1">The sequence shown here is derived from an EMBL/GenBank/DDBJ whole genome shotgun (WGS) entry which is preliminary data.</text>
</comment>
<organism evidence="1">
    <name type="scientific">bioreactor metagenome</name>
    <dbReference type="NCBI Taxonomy" id="1076179"/>
    <lineage>
        <taxon>unclassified sequences</taxon>
        <taxon>metagenomes</taxon>
        <taxon>ecological metagenomes</taxon>
    </lineage>
</organism>
<dbReference type="EMBL" id="VSSQ01011242">
    <property type="protein sequence ID" value="MPM46356.1"/>
    <property type="molecule type" value="Genomic_DNA"/>
</dbReference>
<proteinExistence type="predicted"/>
<name>A0A645A0A8_9ZZZZ</name>
<gene>
    <name evidence="1" type="ORF">SDC9_93055</name>
</gene>
<reference evidence="1" key="1">
    <citation type="submission" date="2019-08" db="EMBL/GenBank/DDBJ databases">
        <authorList>
            <person name="Kucharzyk K."/>
            <person name="Murdoch R.W."/>
            <person name="Higgins S."/>
            <person name="Loffler F."/>
        </authorList>
    </citation>
    <scope>NUCLEOTIDE SEQUENCE</scope>
</reference>
<accession>A0A645A0A8</accession>
<dbReference type="Pfam" id="PF10978">
    <property type="entry name" value="DUF2785"/>
    <property type="match status" value="1"/>
</dbReference>
<protein>
    <recommendedName>
        <fullName evidence="2">DUF2785 domain-containing protein</fullName>
    </recommendedName>
</protein>
<evidence type="ECO:0000313" key="1">
    <source>
        <dbReference type="EMBL" id="MPM46356.1"/>
    </source>
</evidence>
<dbReference type="InterPro" id="IPR021247">
    <property type="entry name" value="DUF2785"/>
</dbReference>
<dbReference type="AlphaFoldDB" id="A0A645A0A8"/>